<accession>A0A0E9TE79</accession>
<dbReference type="AlphaFoldDB" id="A0A0E9TE79"/>
<evidence type="ECO:0000313" key="1">
    <source>
        <dbReference type="EMBL" id="JAH51722.1"/>
    </source>
</evidence>
<reference evidence="1" key="1">
    <citation type="submission" date="2014-11" db="EMBL/GenBank/DDBJ databases">
        <authorList>
            <person name="Amaro Gonzalez C."/>
        </authorList>
    </citation>
    <scope>NUCLEOTIDE SEQUENCE</scope>
</reference>
<organism evidence="1">
    <name type="scientific">Anguilla anguilla</name>
    <name type="common">European freshwater eel</name>
    <name type="synonym">Muraena anguilla</name>
    <dbReference type="NCBI Taxonomy" id="7936"/>
    <lineage>
        <taxon>Eukaryota</taxon>
        <taxon>Metazoa</taxon>
        <taxon>Chordata</taxon>
        <taxon>Craniata</taxon>
        <taxon>Vertebrata</taxon>
        <taxon>Euteleostomi</taxon>
        <taxon>Actinopterygii</taxon>
        <taxon>Neopterygii</taxon>
        <taxon>Teleostei</taxon>
        <taxon>Anguilliformes</taxon>
        <taxon>Anguillidae</taxon>
        <taxon>Anguilla</taxon>
    </lineage>
</organism>
<sequence>MSDILYIINLGHKNFILLHINVIQP</sequence>
<reference evidence="1" key="2">
    <citation type="journal article" date="2015" name="Fish Shellfish Immunol.">
        <title>Early steps in the European eel (Anguilla anguilla)-Vibrio vulnificus interaction in the gills: Role of the RtxA13 toxin.</title>
        <authorList>
            <person name="Callol A."/>
            <person name="Pajuelo D."/>
            <person name="Ebbesson L."/>
            <person name="Teles M."/>
            <person name="MacKenzie S."/>
            <person name="Amaro C."/>
        </authorList>
    </citation>
    <scope>NUCLEOTIDE SEQUENCE</scope>
</reference>
<name>A0A0E9TE79_ANGAN</name>
<protein>
    <submittedName>
        <fullName evidence="1">Uncharacterized protein</fullName>
    </submittedName>
</protein>
<proteinExistence type="predicted"/>
<dbReference type="EMBL" id="GBXM01056855">
    <property type="protein sequence ID" value="JAH51722.1"/>
    <property type="molecule type" value="Transcribed_RNA"/>
</dbReference>